<reference evidence="1 2" key="1">
    <citation type="submission" date="2014-02" db="EMBL/GenBank/DDBJ databases">
        <title>Single nucleus genome sequencing reveals high similarity among nuclei of an endomycorrhizal fungus.</title>
        <authorList>
            <person name="Lin K."/>
            <person name="Geurts R."/>
            <person name="Zhang Z."/>
            <person name="Limpens E."/>
            <person name="Saunders D.G."/>
            <person name="Mu D."/>
            <person name="Pang E."/>
            <person name="Cao H."/>
            <person name="Cha H."/>
            <person name="Lin T."/>
            <person name="Zhou Q."/>
            <person name="Shang Y."/>
            <person name="Li Y."/>
            <person name="Ivanov S."/>
            <person name="Sharma T."/>
            <person name="Velzen R.V."/>
            <person name="Ruijter N.D."/>
            <person name="Aanen D.K."/>
            <person name="Win J."/>
            <person name="Kamoun S."/>
            <person name="Bisseling T."/>
            <person name="Huang S."/>
        </authorList>
    </citation>
    <scope>NUCLEOTIDE SEQUENCE [LARGE SCALE GENOMIC DNA]</scope>
    <source>
        <strain evidence="2">DAOM197198w</strain>
    </source>
</reference>
<organism evidence="1 2">
    <name type="scientific">Rhizophagus irregularis (strain DAOM 197198w)</name>
    <name type="common">Glomus intraradices</name>
    <dbReference type="NCBI Taxonomy" id="1432141"/>
    <lineage>
        <taxon>Eukaryota</taxon>
        <taxon>Fungi</taxon>
        <taxon>Fungi incertae sedis</taxon>
        <taxon>Mucoromycota</taxon>
        <taxon>Glomeromycotina</taxon>
        <taxon>Glomeromycetes</taxon>
        <taxon>Glomerales</taxon>
        <taxon>Glomeraceae</taxon>
        <taxon>Rhizophagus</taxon>
    </lineage>
</organism>
<comment type="caution">
    <text evidence="1">The sequence shown here is derived from an EMBL/GenBank/DDBJ whole genome shotgun (WGS) entry which is preliminary data.</text>
</comment>
<evidence type="ECO:0000313" key="2">
    <source>
        <dbReference type="Proteomes" id="UP000022910"/>
    </source>
</evidence>
<dbReference type="HOGENOM" id="CLU_1723341_0_0_1"/>
<gene>
    <name evidence="1" type="ORF">RirG_089220</name>
</gene>
<sequence>MIANEDAKFRWTIKIAKYNQDYVTSNDNNNKCNIATHDMFSEEWFDNLKTKVNCHLRADYKKYKAAKTKSIKDKIDKRVEITREDQTTWLSNILDRNTHTNIIIDKVLVNEESGITTKRLATEPSEVKNAVDNDFTKMFRKRNTLLDILTLL</sequence>
<dbReference type="Proteomes" id="UP000022910">
    <property type="component" value="Unassembled WGS sequence"/>
</dbReference>
<proteinExistence type="predicted"/>
<name>A0A015JSH4_RHIIW</name>
<dbReference type="OrthoDB" id="8008316at2759"/>
<dbReference type="EMBL" id="JEMT01016640">
    <property type="protein sequence ID" value="EXX70240.1"/>
    <property type="molecule type" value="Genomic_DNA"/>
</dbReference>
<dbReference type="AlphaFoldDB" id="A0A015JSH4"/>
<accession>A0A015JSH4</accession>
<keyword evidence="2" id="KW-1185">Reference proteome</keyword>
<evidence type="ECO:0000313" key="1">
    <source>
        <dbReference type="EMBL" id="EXX70240.1"/>
    </source>
</evidence>
<protein>
    <submittedName>
        <fullName evidence="1">Uncharacterized protein</fullName>
    </submittedName>
</protein>